<dbReference type="Proteomes" id="UP000249754">
    <property type="component" value="Unassembled WGS sequence"/>
</dbReference>
<evidence type="ECO:0008006" key="3">
    <source>
        <dbReference type="Google" id="ProtNLM"/>
    </source>
</evidence>
<comment type="caution">
    <text evidence="1">The sequence shown here is derived from an EMBL/GenBank/DDBJ whole genome shotgun (WGS) entry which is preliminary data.</text>
</comment>
<sequence>MKKYLFALCLLVIFMSCINEKPNKLDDKIPLAPKPYTMILIQELYKDILVKVDDKINKGKLEISKISLVGVFNQKGDSIQIFNYLNNNLLKDGSEQKILFTWGKVSNSQQKLLIFVEDNLTDSINVSFIDKNIVKINDDTYQLNELYYDYLKKKIVDDHSIKDLSILMKDQLGDYSDDFMLLNKNWFPNKENLDFKILSAKVKTHDMNRPDDSFDNWDVSFEYAQNHRLSHIKRAKLNKNKEEINLEKSLKHDDPNYVLYELTTNTDKSDCTDLIYHYKKTQQDSIKRKALQIGLNQETTSLIYQIKRKEYKVDNFISDPSEIKKIILHK</sequence>
<name>A0A327SH77_9SPHI</name>
<protein>
    <recommendedName>
        <fullName evidence="3">Lipoprotein</fullName>
    </recommendedName>
</protein>
<reference evidence="1 2" key="1">
    <citation type="submission" date="2018-06" db="EMBL/GenBank/DDBJ databases">
        <title>Genomic Encyclopedia of Archaeal and Bacterial Type Strains, Phase II (KMG-II): from individual species to whole genera.</title>
        <authorList>
            <person name="Goeker M."/>
        </authorList>
    </citation>
    <scope>NUCLEOTIDE SEQUENCE [LARGE SCALE GENOMIC DNA]</scope>
    <source>
        <strain evidence="1 2">DSM 14825</strain>
    </source>
</reference>
<dbReference type="AlphaFoldDB" id="A0A327SH77"/>
<gene>
    <name evidence="1" type="ORF">LY11_03595</name>
</gene>
<dbReference type="RefSeq" id="WP_111635006.1">
    <property type="nucleotide sequence ID" value="NZ_QLLR01000020.1"/>
</dbReference>
<evidence type="ECO:0000313" key="2">
    <source>
        <dbReference type="Proteomes" id="UP000249754"/>
    </source>
</evidence>
<proteinExistence type="predicted"/>
<dbReference type="OrthoDB" id="1341798at2"/>
<accession>A0A327SH77</accession>
<organism evidence="1 2">
    <name type="scientific">Pedobacter cryoconitis</name>
    <dbReference type="NCBI Taxonomy" id="188932"/>
    <lineage>
        <taxon>Bacteria</taxon>
        <taxon>Pseudomonadati</taxon>
        <taxon>Bacteroidota</taxon>
        <taxon>Sphingobacteriia</taxon>
        <taxon>Sphingobacteriales</taxon>
        <taxon>Sphingobacteriaceae</taxon>
        <taxon>Pedobacter</taxon>
    </lineage>
</organism>
<evidence type="ECO:0000313" key="1">
    <source>
        <dbReference type="EMBL" id="RAJ27304.1"/>
    </source>
</evidence>
<dbReference type="PROSITE" id="PS51257">
    <property type="entry name" value="PROKAR_LIPOPROTEIN"/>
    <property type="match status" value="1"/>
</dbReference>
<dbReference type="EMBL" id="QLLR01000020">
    <property type="protein sequence ID" value="RAJ27304.1"/>
    <property type="molecule type" value="Genomic_DNA"/>
</dbReference>